<dbReference type="Pfam" id="PF00082">
    <property type="entry name" value="Peptidase_S8"/>
    <property type="match status" value="1"/>
</dbReference>
<dbReference type="OrthoDB" id="184152at2"/>
<dbReference type="SUPFAM" id="SSF52743">
    <property type="entry name" value="Subtilisin-like"/>
    <property type="match status" value="1"/>
</dbReference>
<dbReference type="Gene3D" id="3.40.50.200">
    <property type="entry name" value="Peptidase S8/S53 domain"/>
    <property type="match status" value="1"/>
</dbReference>
<accession>A0A090ZIB6</accession>
<dbReference type="RefSeq" id="WP_051985349.1">
    <property type="nucleotide sequence ID" value="NZ_BGML01000005.1"/>
</dbReference>
<evidence type="ECO:0000313" key="2">
    <source>
        <dbReference type="EMBL" id="KFN09985.1"/>
    </source>
</evidence>
<dbReference type="AlphaFoldDB" id="A0A090ZIB6"/>
<organism evidence="2 3">
    <name type="scientific">Paenibacillus macerans</name>
    <name type="common">Bacillus macerans</name>
    <dbReference type="NCBI Taxonomy" id="44252"/>
    <lineage>
        <taxon>Bacteria</taxon>
        <taxon>Bacillati</taxon>
        <taxon>Bacillota</taxon>
        <taxon>Bacilli</taxon>
        <taxon>Bacillales</taxon>
        <taxon>Paenibacillaceae</taxon>
        <taxon>Paenibacillus</taxon>
    </lineage>
</organism>
<evidence type="ECO:0000259" key="1">
    <source>
        <dbReference type="Pfam" id="PF00082"/>
    </source>
</evidence>
<dbReference type="EMBL" id="JMQA01000020">
    <property type="protein sequence ID" value="KFN09985.1"/>
    <property type="molecule type" value="Genomic_DNA"/>
</dbReference>
<evidence type="ECO:0000313" key="3">
    <source>
        <dbReference type="Proteomes" id="UP000029278"/>
    </source>
</evidence>
<dbReference type="GeneID" id="77012317"/>
<dbReference type="Proteomes" id="UP000029278">
    <property type="component" value="Unassembled WGS sequence"/>
</dbReference>
<dbReference type="HOGENOM" id="CLU_067796_0_0_9"/>
<sequence length="351" mass="39936">MYDMKQVVVIDTGIDMKNCNLSKHVIGGTEFRCLNDQILEDHLYQDDNGHGTMCADTILQVYDEALFYVIKIANSEGKTSTSLLRKALFKCLSLNIKYICISLAVTAAAYQQELFDITKRLVDQNKLIFVSIKNNSQSSYPANLPTVIGVAGQPFLSNELFSFSARKEIQAIFDDSPLFVYTLANRFAFFKGTSKANALCVGMSLKLIHSVKGNCERMTFSEFNRWFEDYSLRHQEDRPHVPIISNGDTHYNLLEVFGGKIKKAISKTTNHHIDLDSIHDGPFISRLTGINFNNFYDFWLHLENELNFSLTDHHRINIQNVCSLPALLNFLQEVVDCRNVCKIANHTKVQN</sequence>
<name>A0A090ZIB6_PAEMA</name>
<gene>
    <name evidence="2" type="ORF">DJ90_504</name>
</gene>
<reference evidence="2 3" key="1">
    <citation type="submission" date="2014-04" db="EMBL/GenBank/DDBJ databases">
        <authorList>
            <person name="Bishop-Lilly K.A."/>
            <person name="Broomall S.M."/>
            <person name="Chain P.S."/>
            <person name="Chertkov O."/>
            <person name="Coyne S.R."/>
            <person name="Daligault H.E."/>
            <person name="Davenport K.W."/>
            <person name="Erkkila T."/>
            <person name="Frey K.G."/>
            <person name="Gibbons H.S."/>
            <person name="Gu W."/>
            <person name="Jaissle J."/>
            <person name="Johnson S.L."/>
            <person name="Koroleva G.I."/>
            <person name="Ladner J.T."/>
            <person name="Lo C.-C."/>
            <person name="Minogue T.D."/>
            <person name="Munk C."/>
            <person name="Palacios G.F."/>
            <person name="Redden C.L."/>
            <person name="Rosenzweig C.N."/>
            <person name="Scholz M.B."/>
            <person name="Teshima H."/>
            <person name="Xu Y."/>
        </authorList>
    </citation>
    <scope>NUCLEOTIDE SEQUENCE [LARGE SCALE GENOMIC DNA]</scope>
    <source>
        <strain evidence="2 3">8244</strain>
    </source>
</reference>
<dbReference type="GO" id="GO:0004252">
    <property type="term" value="F:serine-type endopeptidase activity"/>
    <property type="evidence" value="ECO:0007669"/>
    <property type="project" value="InterPro"/>
</dbReference>
<feature type="domain" description="Peptidase S8/S53" evidence="1">
    <location>
        <begin position="7"/>
        <end position="167"/>
    </location>
</feature>
<dbReference type="GO" id="GO:0006508">
    <property type="term" value="P:proteolysis"/>
    <property type="evidence" value="ECO:0007669"/>
    <property type="project" value="InterPro"/>
</dbReference>
<dbReference type="PATRIC" id="fig|44252.3.peg.1744"/>
<protein>
    <submittedName>
        <fullName evidence="2">Subtilase family protein</fullName>
    </submittedName>
</protein>
<comment type="caution">
    <text evidence="2">The sequence shown here is derived from an EMBL/GenBank/DDBJ whole genome shotgun (WGS) entry which is preliminary data.</text>
</comment>
<dbReference type="InterPro" id="IPR000209">
    <property type="entry name" value="Peptidase_S8/S53_dom"/>
</dbReference>
<keyword evidence="3" id="KW-1185">Reference proteome</keyword>
<dbReference type="STRING" id="44252.DJ90_504"/>
<dbReference type="InterPro" id="IPR036852">
    <property type="entry name" value="Peptidase_S8/S53_dom_sf"/>
</dbReference>
<proteinExistence type="predicted"/>